<dbReference type="SUPFAM" id="SSF46689">
    <property type="entry name" value="Homeodomain-like"/>
    <property type="match status" value="1"/>
</dbReference>
<dbReference type="AlphaFoldDB" id="A0A0V1A9X6"/>
<dbReference type="EMBL" id="JYDQ01000019">
    <property type="protein sequence ID" value="KRY21139.1"/>
    <property type="molecule type" value="Genomic_DNA"/>
</dbReference>
<evidence type="ECO:0000313" key="3">
    <source>
        <dbReference type="EMBL" id="KRY21139.1"/>
    </source>
</evidence>
<keyword evidence="4" id="KW-1185">Reference proteome</keyword>
<evidence type="ECO:0000313" key="4">
    <source>
        <dbReference type="Proteomes" id="UP000054783"/>
    </source>
</evidence>
<dbReference type="OrthoDB" id="125347at2759"/>
<accession>A0A0V1A9X6</accession>
<proteinExistence type="predicted"/>
<name>A0A0V1A9X6_9BILA</name>
<protein>
    <submittedName>
        <fullName evidence="3">Jerky-like protein-like</fullName>
    </submittedName>
</protein>
<dbReference type="Proteomes" id="UP000054783">
    <property type="component" value="Unassembled WGS sequence"/>
</dbReference>
<feature type="domain" description="HTH psq-type" evidence="2">
    <location>
        <begin position="5"/>
        <end position="52"/>
    </location>
</feature>
<dbReference type="InterPro" id="IPR009057">
    <property type="entry name" value="Homeodomain-like_sf"/>
</dbReference>
<comment type="caution">
    <text evidence="3">The sequence shown here is derived from an EMBL/GenBank/DDBJ whole genome shotgun (WGS) entry which is preliminary data.</text>
</comment>
<dbReference type="GO" id="GO:0003677">
    <property type="term" value="F:DNA binding"/>
    <property type="evidence" value="ECO:0007669"/>
    <property type="project" value="InterPro"/>
</dbReference>
<reference evidence="3 4" key="1">
    <citation type="submission" date="2015-01" db="EMBL/GenBank/DDBJ databases">
        <title>Evolution of Trichinella species and genotypes.</title>
        <authorList>
            <person name="Korhonen P.K."/>
            <person name="Edoardo P."/>
            <person name="Giuseppe L.R."/>
            <person name="Gasser R.B."/>
        </authorList>
    </citation>
    <scope>NUCLEOTIDE SEQUENCE [LARGE SCALE GENOMIC DNA]</scope>
    <source>
        <strain evidence="3">ISS2496</strain>
    </source>
</reference>
<evidence type="ECO:0000256" key="1">
    <source>
        <dbReference type="ARBA" id="ARBA00004123"/>
    </source>
</evidence>
<evidence type="ECO:0000259" key="2">
    <source>
        <dbReference type="Pfam" id="PF04218"/>
    </source>
</evidence>
<sequence>MSTTRKRKVLSLKQKLEMCILVERGELLRKIAESFGVGLFTVSDIYRSRCQLTDFVSHMDTSSSRSSRKSMKKAIKLGIDNIVASSGCLTNFKSRHGIREPEIHG</sequence>
<organism evidence="3 4">
    <name type="scientific">Trichinella patagoniensis</name>
    <dbReference type="NCBI Taxonomy" id="990121"/>
    <lineage>
        <taxon>Eukaryota</taxon>
        <taxon>Metazoa</taxon>
        <taxon>Ecdysozoa</taxon>
        <taxon>Nematoda</taxon>
        <taxon>Enoplea</taxon>
        <taxon>Dorylaimia</taxon>
        <taxon>Trichinellida</taxon>
        <taxon>Trichinellidae</taxon>
        <taxon>Trichinella</taxon>
    </lineage>
</organism>
<comment type="subcellular location">
    <subcellularLocation>
        <location evidence="1">Nucleus</location>
    </subcellularLocation>
</comment>
<dbReference type="Gene3D" id="1.10.10.60">
    <property type="entry name" value="Homeodomain-like"/>
    <property type="match status" value="1"/>
</dbReference>
<dbReference type="GO" id="GO:0005634">
    <property type="term" value="C:nucleus"/>
    <property type="evidence" value="ECO:0007669"/>
    <property type="project" value="UniProtKB-SubCell"/>
</dbReference>
<dbReference type="InterPro" id="IPR007889">
    <property type="entry name" value="HTH_Psq"/>
</dbReference>
<gene>
    <name evidence="3" type="primary">Jrkl</name>
    <name evidence="3" type="ORF">T12_6380</name>
</gene>
<dbReference type="Pfam" id="PF04218">
    <property type="entry name" value="CENP-B_N"/>
    <property type="match status" value="1"/>
</dbReference>